<dbReference type="Proteomes" id="UP000246114">
    <property type="component" value="Unassembled WGS sequence"/>
</dbReference>
<proteinExistence type="predicted"/>
<protein>
    <recommendedName>
        <fullName evidence="3">Minor capsid protein</fullName>
    </recommendedName>
</protein>
<comment type="caution">
    <text evidence="1">The sequence shown here is derived from an EMBL/GenBank/DDBJ whole genome shotgun (WGS) entry which is preliminary data.</text>
</comment>
<accession>A0A316MBG9</accession>
<reference evidence="1 2" key="1">
    <citation type="submission" date="2018-03" db="EMBL/GenBank/DDBJ databases">
        <title>The uncultured portion of the human microbiome is neutrally assembled.</title>
        <authorList>
            <person name="Jeraldo P."/>
            <person name="Boardman L."/>
            <person name="White B.A."/>
            <person name="Nelson H."/>
            <person name="Goldenfeld N."/>
            <person name="Chia N."/>
        </authorList>
    </citation>
    <scope>NUCLEOTIDE SEQUENCE [LARGE SCALE GENOMIC DNA]</scope>
    <source>
        <strain evidence="1">CIM:MAG 903</strain>
    </source>
</reference>
<dbReference type="AlphaFoldDB" id="A0A316MBG9"/>
<sequence>MTIKESLIKWLNDYPNFEISDEIELDLLSDRTSYALVKEPDSIIETFIDGSEKRTEYYTFQAKKVVANKVLRKKCDEFLEEFQDWISNKNYNCELPRLENNRYCDNISLSTTPYLYENTERNGIYIFTIEIIYRKEID</sequence>
<evidence type="ECO:0000313" key="1">
    <source>
        <dbReference type="EMBL" id="PWL55138.1"/>
    </source>
</evidence>
<gene>
    <name evidence="1" type="ORF">DBY38_02385</name>
</gene>
<name>A0A316MBG9_9CLOT</name>
<evidence type="ECO:0000313" key="2">
    <source>
        <dbReference type="Proteomes" id="UP000246114"/>
    </source>
</evidence>
<evidence type="ECO:0008006" key="3">
    <source>
        <dbReference type="Google" id="ProtNLM"/>
    </source>
</evidence>
<organism evidence="1 2">
    <name type="scientific">Clostridium cadaveris</name>
    <dbReference type="NCBI Taxonomy" id="1529"/>
    <lineage>
        <taxon>Bacteria</taxon>
        <taxon>Bacillati</taxon>
        <taxon>Bacillota</taxon>
        <taxon>Clostridia</taxon>
        <taxon>Eubacteriales</taxon>
        <taxon>Clostridiaceae</taxon>
        <taxon>Clostridium</taxon>
    </lineage>
</organism>
<dbReference type="EMBL" id="QAMZ01000012">
    <property type="protein sequence ID" value="PWL55138.1"/>
    <property type="molecule type" value="Genomic_DNA"/>
</dbReference>